<comment type="caution">
    <text evidence="2">The sequence shown here is derived from an EMBL/GenBank/DDBJ whole genome shotgun (WGS) entry which is preliminary data.</text>
</comment>
<reference evidence="2" key="1">
    <citation type="submission" date="2020-04" db="EMBL/GenBank/DDBJ databases">
        <authorList>
            <person name="Alioto T."/>
            <person name="Alioto T."/>
            <person name="Gomez Garrido J."/>
        </authorList>
    </citation>
    <scope>NUCLEOTIDE SEQUENCE</scope>
    <source>
        <strain evidence="2">A484AB</strain>
    </source>
</reference>
<gene>
    <name evidence="2" type="ORF">PACLA_8A044297</name>
</gene>
<dbReference type="InterPro" id="IPR011029">
    <property type="entry name" value="DEATH-like_dom_sf"/>
</dbReference>
<protein>
    <submittedName>
        <fullName evidence="2">Tumor necrosis factor receptor superfamily member 16, partial</fullName>
    </submittedName>
</protein>
<name>A0A6S7IFN3_PARCT</name>
<dbReference type="SUPFAM" id="SSF47986">
    <property type="entry name" value="DEATH domain"/>
    <property type="match status" value="1"/>
</dbReference>
<feature type="region of interest" description="Disordered" evidence="1">
    <location>
        <begin position="28"/>
        <end position="47"/>
    </location>
</feature>
<proteinExistence type="predicted"/>
<dbReference type="InterPro" id="IPR000488">
    <property type="entry name" value="Death_dom"/>
</dbReference>
<evidence type="ECO:0000256" key="1">
    <source>
        <dbReference type="SAM" id="MobiDB-lite"/>
    </source>
</evidence>
<dbReference type="PROSITE" id="PS50017">
    <property type="entry name" value="DEATH_DOMAIN"/>
    <property type="match status" value="1"/>
</dbReference>
<keyword evidence="2" id="KW-0675">Receptor</keyword>
<dbReference type="Proteomes" id="UP001152795">
    <property type="component" value="Unassembled WGS sequence"/>
</dbReference>
<dbReference type="EMBL" id="CACRXK020009698">
    <property type="protein sequence ID" value="CAB4017764.1"/>
    <property type="molecule type" value="Genomic_DNA"/>
</dbReference>
<evidence type="ECO:0000313" key="3">
    <source>
        <dbReference type="Proteomes" id="UP001152795"/>
    </source>
</evidence>
<feature type="non-terminal residue" evidence="2">
    <location>
        <position position="211"/>
    </location>
</feature>
<sequence length="211" mass="23891">NENEDWTDSPAVRVTNEPTESFYFSVSAHGDQSGVAEGEDTPNMGLYNNDDVPGAIVGVLSDENHYKSRMVKETQQGMLDKSKRREPQTSRSTVPNIDEKLCGKKCLKIGNINPKVFIRACNLLNIEHVMGQDWRMLAGQLDYNVTDVQIFGCKENHAETMLKDWDSNQHNYLERVVKELRDMRRADVADLLQKEIDKKGDSCNCPDCGHV</sequence>
<accession>A0A6S7IFN3</accession>
<organism evidence="2 3">
    <name type="scientific">Paramuricea clavata</name>
    <name type="common">Red gorgonian</name>
    <name type="synonym">Violescent sea-whip</name>
    <dbReference type="NCBI Taxonomy" id="317549"/>
    <lineage>
        <taxon>Eukaryota</taxon>
        <taxon>Metazoa</taxon>
        <taxon>Cnidaria</taxon>
        <taxon>Anthozoa</taxon>
        <taxon>Octocorallia</taxon>
        <taxon>Malacalcyonacea</taxon>
        <taxon>Plexauridae</taxon>
        <taxon>Paramuricea</taxon>
    </lineage>
</organism>
<dbReference type="AlphaFoldDB" id="A0A6S7IFN3"/>
<evidence type="ECO:0000313" key="2">
    <source>
        <dbReference type="EMBL" id="CAB4017764.1"/>
    </source>
</evidence>
<dbReference type="Gene3D" id="1.10.533.10">
    <property type="entry name" value="Death Domain, Fas"/>
    <property type="match status" value="1"/>
</dbReference>
<dbReference type="OrthoDB" id="10061577at2759"/>
<dbReference type="Pfam" id="PF00531">
    <property type="entry name" value="Death"/>
    <property type="match status" value="1"/>
</dbReference>
<dbReference type="GO" id="GO:0007165">
    <property type="term" value="P:signal transduction"/>
    <property type="evidence" value="ECO:0007669"/>
    <property type="project" value="InterPro"/>
</dbReference>
<keyword evidence="3" id="KW-1185">Reference proteome</keyword>
<feature type="region of interest" description="Disordered" evidence="1">
    <location>
        <begin position="73"/>
        <end position="95"/>
    </location>
</feature>